<name>A0A0F7V691_TOXGV</name>
<feature type="region of interest" description="Disordered" evidence="2">
    <location>
        <begin position="103"/>
        <end position="280"/>
    </location>
</feature>
<feature type="region of interest" description="Disordered" evidence="2">
    <location>
        <begin position="955"/>
        <end position="1066"/>
    </location>
</feature>
<gene>
    <name evidence="3" type="ORF">BN1205_062950</name>
</gene>
<feature type="compositionally biased region" description="Basic and acidic residues" evidence="2">
    <location>
        <begin position="1696"/>
        <end position="1709"/>
    </location>
</feature>
<feature type="compositionally biased region" description="Basic and acidic residues" evidence="2">
    <location>
        <begin position="1889"/>
        <end position="1902"/>
    </location>
</feature>
<feature type="region of interest" description="Disordered" evidence="2">
    <location>
        <begin position="1219"/>
        <end position="1272"/>
    </location>
</feature>
<feature type="region of interest" description="Disordered" evidence="2">
    <location>
        <begin position="738"/>
        <end position="757"/>
    </location>
</feature>
<feature type="compositionally biased region" description="Basic and acidic residues" evidence="2">
    <location>
        <begin position="1753"/>
        <end position="1769"/>
    </location>
</feature>
<feature type="region of interest" description="Disordered" evidence="2">
    <location>
        <begin position="1318"/>
        <end position="1383"/>
    </location>
</feature>
<protein>
    <submittedName>
        <fullName evidence="3">Neurofilament triplet M protein, putative</fullName>
    </submittedName>
</protein>
<feature type="compositionally biased region" description="Basic and acidic residues" evidence="2">
    <location>
        <begin position="1236"/>
        <end position="1267"/>
    </location>
</feature>
<feature type="region of interest" description="Disordered" evidence="2">
    <location>
        <begin position="865"/>
        <end position="884"/>
    </location>
</feature>
<feature type="compositionally biased region" description="Basic and acidic residues" evidence="2">
    <location>
        <begin position="1828"/>
        <end position="1864"/>
    </location>
</feature>
<feature type="compositionally biased region" description="Basic and acidic residues" evidence="2">
    <location>
        <begin position="1351"/>
        <end position="1360"/>
    </location>
</feature>
<dbReference type="EMBL" id="LN714500">
    <property type="protein sequence ID" value="CEL76798.1"/>
    <property type="molecule type" value="Genomic_DNA"/>
</dbReference>
<proteinExistence type="predicted"/>
<feature type="compositionally biased region" description="Polar residues" evidence="2">
    <location>
        <begin position="2150"/>
        <end position="2164"/>
    </location>
</feature>
<feature type="region of interest" description="Disordered" evidence="2">
    <location>
        <begin position="2127"/>
        <end position="2286"/>
    </location>
</feature>
<feature type="compositionally biased region" description="Basic and acidic residues" evidence="2">
    <location>
        <begin position="1577"/>
        <end position="1649"/>
    </location>
</feature>
<evidence type="ECO:0000256" key="1">
    <source>
        <dbReference type="SAM" id="Coils"/>
    </source>
</evidence>
<feature type="compositionally biased region" description="Basic and acidic residues" evidence="2">
    <location>
        <begin position="436"/>
        <end position="453"/>
    </location>
</feature>
<keyword evidence="1" id="KW-0175">Coiled coil</keyword>
<feature type="compositionally biased region" description="Basic and acidic residues" evidence="2">
    <location>
        <begin position="169"/>
        <end position="192"/>
    </location>
</feature>
<feature type="compositionally biased region" description="Basic and acidic residues" evidence="2">
    <location>
        <begin position="2183"/>
        <end position="2215"/>
    </location>
</feature>
<feature type="compositionally biased region" description="Basic and acidic residues" evidence="2">
    <location>
        <begin position="1923"/>
        <end position="1959"/>
    </location>
</feature>
<evidence type="ECO:0000256" key="2">
    <source>
        <dbReference type="SAM" id="MobiDB-lite"/>
    </source>
</evidence>
<feature type="compositionally biased region" description="Basic and acidic residues" evidence="2">
    <location>
        <begin position="1794"/>
        <end position="1807"/>
    </location>
</feature>
<organism evidence="3">
    <name type="scientific">Toxoplasma gondii (strain ATCC 50861 / VEG)</name>
    <dbReference type="NCBI Taxonomy" id="432359"/>
    <lineage>
        <taxon>Eukaryota</taxon>
        <taxon>Sar</taxon>
        <taxon>Alveolata</taxon>
        <taxon>Apicomplexa</taxon>
        <taxon>Conoidasida</taxon>
        <taxon>Coccidia</taxon>
        <taxon>Eucoccidiorida</taxon>
        <taxon>Eimeriorina</taxon>
        <taxon>Sarcocystidae</taxon>
        <taxon>Toxoplasma</taxon>
    </lineage>
</organism>
<feature type="region of interest" description="Disordered" evidence="2">
    <location>
        <begin position="354"/>
        <end position="498"/>
    </location>
</feature>
<accession>A0A0F7V691</accession>
<feature type="compositionally biased region" description="Polar residues" evidence="2">
    <location>
        <begin position="1510"/>
        <end position="1519"/>
    </location>
</feature>
<feature type="compositionally biased region" description="Basic and acidic residues" evidence="2">
    <location>
        <begin position="1008"/>
        <end position="1019"/>
    </location>
</feature>
<feature type="region of interest" description="Disordered" evidence="2">
    <location>
        <begin position="1"/>
        <end position="41"/>
    </location>
</feature>
<feature type="compositionally biased region" description="Basic and acidic residues" evidence="2">
    <location>
        <begin position="420"/>
        <end position="429"/>
    </location>
</feature>
<sequence>MKGTHHRFQPGKALPGTRLVAATSREDPEGVPAARKSDGFVESFSRKAIGREAFQGAASRPPSNAFLHSSEVLAGKQARLIDAQARPSPGSFFHLRPSFPARTLLAGEESRQEEESSAASSGSLSGCSTVASVPSRPPTGLRDSCEAAHREDQESPKARRKQSGRGQHLKSEMEERSAIKREERRNSERKVIYDASSRRPLSAGVSIQQAPERRRQSGDTCTVPKGEKDDNFVNIASFPSPWVDEDNHAKHRNRPVLDSSAKRDREGRGPPSAADGLSLPPSVWAIEAASDAYRKELRIRAHAARQRVKKEDASALLVHNPPSHAPSADLYGSLQEDQVYECPFGAFAHAEKLQDGASEIEEEPSEQVDKAEEATAGGRHYLAVQRSTGVTPDPSVHKEEEPVPEELPRTLIIRSSPRPEGAKFPRAEEASGLETKPNKPREDHSAKSREGAKPRPRYASLFPASHLCNRPRQQRQPAVRETSPSPRGTSKEPLFSKRHQAFLKPLIDPRDCWPSTRPLHVSDQTCNARPLFREPRSPFASPFLPVVGQDGSTKIVHTAPEQRAARRGANVSGVTLHGFRPAPREGGLLAVSGCFSPPPRSAASEFPSRRVDQWNEKSAAWAPDSPLGSVGVRRSLPFPGAAGMPSPTPRTRGSDSPSPALSPALSSAARLLEVDRQMKREERSTSPSLATAVFGGMAIKSRRMDAEPPEWNDEERGRRQRLQKLRLEEEVEELRAKQARVSKDAHEATQLKTQVQEERTRAQNLTLLYHAEQKKASELHDRVQAMVQELQATRSELKTAQRALEEATKARQSEKRAANLRCEHEKVESHKGVEKVRTCELPRRSASPDRVFADRRIVENALKYTKRDPSPSSTCDSEESSRWVVHENMTARRVSTASSHCGRGSRHPRPSLDTESDNGFPQETRQTCKAKVVEFNDNLPTTTFAHRPSSASLLGLKFSGSPPPSPAHISSHRMSVAPPPPSISKSRLLLPRTAYSPVEVSPAHLGARQREPGEGRLSQKEGAGLDSSFPSCAGPQTERVSPPPAVLSPDAPRLSEEAHRRENLSPRSLYFAMTSGDTSVPVWSGPSVDSPRSRPPLEEPRELCRVRRASEMTIHAPRGDSRDFRSFEADSVEARLKRELAEADRRSFGLSSQQFEELLQTLTGVGELLKPLAYAATHKGSTGAPVLDVPAVLEKLRASAHLHPELSRLYRDLARLCTSSPPESREQEPMSWGLSARRETPRGDEREQEDAALREPVGEADRVPAAERRHRKAKKWDIGGEDILWMKREEETDLARELRKSYEELWLQPHMKADIIADRAEREKRERRRQRRMQERAKKRHGLHIGVSFSEPEKTARGLQDDDNCPDLLADLPAQHKSRKTWKTAPVISESEVLLFGATPVVLPTEKRRKKRHASSDDSDSDASTMSADSRDYRSASKHSRPSCPSGVSSRLSSGKDRYGLPGSTSPAALGASASRFGAPAKKGPFSFTDPDRFQRVLRALSQEKRRQTAPASGSQSRWHSLGETPTPWAPARGAPTARPLALPKQTLLRDVEEFTDFTSSDSSSLLARRRRRRARDAKECERRSRGTRDESDDVRGRGHGKEHLREREREAEKRRSVRRDLGSKREEERRREKDASSERRRVSVDRDATHRRRGSADDDSLERTKRRREREKKEKRASSSSKGLGDVSESHRRRSEGGSEKKKTDGAAKTEQNAQPVSGLKKTSAASSEVPTVPVGKGVLDYSPQSAQAKAEAPKKNDSLQLPKKEDASAAAKPGGPSEDGKKSESAPSWLKAKNEGEKKEKEDTKASPSSKEAVSAKQGGGSLSEKAAETEAKKEEAKKEEAKKEEAKKEDAKKEEAKKEDASAAAKPGGPSEDGKKSESAPSCLKAKNEGEKKEKEDTKASPSGKEAVSAKQGGGSLSEKAAETEAKKEEAKMPSKKAEADGKAAPVKKEEGKQEGSKAPTKASDPKQNPEAAGAQTAKMGLSGAPKPAPTIHIACLQELVPLDGKKQADRKFVVVIHNEGEQALELMKAKKGIITEEHATRLEPNPNSLQLANIEEQLTLDKVDLGKPIVVTAVELAAEGPKIFAASKPVIIDKLRDESMLQLDTVDKESKKCVKAGAMRFTLGSEQNGGPKASEKAVATKKENGKSSGEAKNSSTQKAPETNEKKVPSPASKAGAQTKKGDPLPADKKEGTGVSETKKADGVKTVAEGKKAGQPKKAGPPAAKGKDGPKQASGAAKTTKPPQAKPAAGTVKKASPSAPQRKKLTPRQPPPPVAKVSAAPKT</sequence>
<evidence type="ECO:0000313" key="3">
    <source>
        <dbReference type="EMBL" id="CEL76798.1"/>
    </source>
</evidence>
<feature type="compositionally biased region" description="Basic and acidic residues" evidence="2">
    <location>
        <begin position="2137"/>
        <end position="2149"/>
    </location>
</feature>
<feature type="compositionally biased region" description="Basic and acidic residues" evidence="2">
    <location>
        <begin position="1053"/>
        <end position="1064"/>
    </location>
</feature>
<feature type="region of interest" description="Disordered" evidence="2">
    <location>
        <begin position="617"/>
        <end position="663"/>
    </location>
</feature>
<reference evidence="3" key="1">
    <citation type="journal article" date="2015" name="PLoS ONE">
        <title>Comprehensive Evaluation of Toxoplasma gondii VEG and Neospora caninum LIV Genomes with Tachyzoite Stage Transcriptome and Proteome Defines Novel Transcript Features.</title>
        <authorList>
            <person name="Ramaprasad A."/>
            <person name="Mourier T."/>
            <person name="Naeem R."/>
            <person name="Malas T.B."/>
            <person name="Moussa E."/>
            <person name="Panigrahi A."/>
            <person name="Vermont S.J."/>
            <person name="Otto T.D."/>
            <person name="Wastling J."/>
            <person name="Pain A."/>
        </authorList>
    </citation>
    <scope>NUCLEOTIDE SEQUENCE</scope>
    <source>
        <strain evidence="3">VEG</strain>
    </source>
</reference>
<feature type="compositionally biased region" description="Low complexity" evidence="2">
    <location>
        <begin position="117"/>
        <end position="128"/>
    </location>
</feature>
<feature type="region of interest" description="Disordered" evidence="2">
    <location>
        <begin position="894"/>
        <end position="924"/>
    </location>
</feature>
<feature type="region of interest" description="Disordered" evidence="2">
    <location>
        <begin position="1399"/>
        <end position="1990"/>
    </location>
</feature>
<feature type="coiled-coil region" evidence="1">
    <location>
        <begin position="776"/>
        <end position="830"/>
    </location>
</feature>
<feature type="compositionally biased region" description="Basic residues" evidence="2">
    <location>
        <begin position="1325"/>
        <end position="1343"/>
    </location>
</feature>
<feature type="compositionally biased region" description="Basic and acidic residues" evidence="2">
    <location>
        <begin position="143"/>
        <end position="157"/>
    </location>
</feature>